<reference evidence="2" key="1">
    <citation type="submission" date="2022-07" db="EMBL/GenBank/DDBJ databases">
        <title>The genome of Lyophyllum shimeji provides insight into the initial evolution of ectomycorrhizal fungal genome.</title>
        <authorList>
            <person name="Kobayashi Y."/>
            <person name="Shibata T."/>
            <person name="Hirakawa H."/>
            <person name="Shigenobu S."/>
            <person name="Nishiyama T."/>
            <person name="Yamada A."/>
            <person name="Hasebe M."/>
            <person name="Kawaguchi M."/>
        </authorList>
    </citation>
    <scope>NUCLEOTIDE SEQUENCE</scope>
    <source>
        <strain evidence="2">AT787</strain>
    </source>
</reference>
<protein>
    <recommendedName>
        <fullName evidence="1">CFA20 domain-containing protein</fullName>
    </recommendedName>
</protein>
<dbReference type="InterPro" id="IPR007714">
    <property type="entry name" value="CFA20_dom"/>
</dbReference>
<name>A0A9P3UR53_LYOSH</name>
<organism evidence="2 3">
    <name type="scientific">Lyophyllum shimeji</name>
    <name type="common">Hon-shimeji</name>
    <name type="synonym">Tricholoma shimeji</name>
    <dbReference type="NCBI Taxonomy" id="47721"/>
    <lineage>
        <taxon>Eukaryota</taxon>
        <taxon>Fungi</taxon>
        <taxon>Dikarya</taxon>
        <taxon>Basidiomycota</taxon>
        <taxon>Agaricomycotina</taxon>
        <taxon>Agaricomycetes</taxon>
        <taxon>Agaricomycetidae</taxon>
        <taxon>Agaricales</taxon>
        <taxon>Tricholomatineae</taxon>
        <taxon>Lyophyllaceae</taxon>
        <taxon>Lyophyllum</taxon>
    </lineage>
</organism>
<comment type="caution">
    <text evidence="2">The sequence shown here is derived from an EMBL/GenBank/DDBJ whole genome shotgun (WGS) entry which is preliminary data.</text>
</comment>
<sequence length="336" mass="37148">MPKFLAPEFFDVTEANFDFSDISISSFVSTVNAAGSISLLGVSSQINPWHVIAVSVVPRTPSSVSYTGIRRTCSVYLLPPVISLFSSTGSAPLQLFTKRVDSSLPKDSCIHLLHDQRSQPQPSTPAALVLPPSQSDETELDPDYSLNQTVLQIQSPTLRTTYIQCPPVDGPPHSGTRDKSADLGIKHPWMHVQVRNMGKEWSLEVGLVNQSGRMGILRLSTFQKQPRLRRSHAQHGYPLLHLPLAFPPSSSRPLTSWSTVTLHLPSYLPYFSSPKLIGSTDNEHIARGTRSEVPGGTYSHVAYVRVYATCRLRRIWFTEGGPAQTVPWEFNLYGGE</sequence>
<dbReference type="Pfam" id="PF05018">
    <property type="entry name" value="CFA20_dom"/>
    <property type="match status" value="1"/>
</dbReference>
<gene>
    <name evidence="2" type="ORF">LshimejAT787_1103230</name>
</gene>
<evidence type="ECO:0000259" key="1">
    <source>
        <dbReference type="Pfam" id="PF05018"/>
    </source>
</evidence>
<dbReference type="EMBL" id="BRPK01000011">
    <property type="protein sequence ID" value="GLB42308.1"/>
    <property type="molecule type" value="Genomic_DNA"/>
</dbReference>
<accession>A0A9P3UR53</accession>
<feature type="domain" description="CFA20" evidence="1">
    <location>
        <begin position="143"/>
        <end position="235"/>
    </location>
</feature>
<evidence type="ECO:0000313" key="2">
    <source>
        <dbReference type="EMBL" id="GLB42308.1"/>
    </source>
</evidence>
<dbReference type="InterPro" id="IPR040441">
    <property type="entry name" value="CFA20/CFAP20DC"/>
</dbReference>
<keyword evidence="3" id="KW-1185">Reference proteome</keyword>
<dbReference type="Proteomes" id="UP001063166">
    <property type="component" value="Unassembled WGS sequence"/>
</dbReference>
<dbReference type="AlphaFoldDB" id="A0A9P3UR53"/>
<dbReference type="OrthoDB" id="7486196at2759"/>
<evidence type="ECO:0000313" key="3">
    <source>
        <dbReference type="Proteomes" id="UP001063166"/>
    </source>
</evidence>
<dbReference type="PANTHER" id="PTHR12458">
    <property type="entry name" value="ORF PROTEIN"/>
    <property type="match status" value="1"/>
</dbReference>
<proteinExistence type="predicted"/>